<dbReference type="InterPro" id="IPR006597">
    <property type="entry name" value="Sel1-like"/>
</dbReference>
<evidence type="ECO:0008006" key="4">
    <source>
        <dbReference type="Google" id="ProtNLM"/>
    </source>
</evidence>
<dbReference type="Gene3D" id="1.25.40.10">
    <property type="entry name" value="Tetratricopeptide repeat domain"/>
    <property type="match status" value="3"/>
</dbReference>
<protein>
    <recommendedName>
        <fullName evidence="4">Sel1 repeat family protein</fullName>
    </recommendedName>
</protein>
<dbReference type="InterPro" id="IPR050767">
    <property type="entry name" value="Sel1_AlgK"/>
</dbReference>
<dbReference type="Proteomes" id="UP001142610">
    <property type="component" value="Unassembled WGS sequence"/>
</dbReference>
<dbReference type="EMBL" id="JANIBC010000003">
    <property type="protein sequence ID" value="MCQ8185120.1"/>
    <property type="molecule type" value="Genomic_DNA"/>
</dbReference>
<dbReference type="SMART" id="SM00671">
    <property type="entry name" value="SEL1"/>
    <property type="match status" value="3"/>
</dbReference>
<gene>
    <name evidence="2" type="ORF">NOG11_06915</name>
</gene>
<feature type="signal peptide" evidence="1">
    <location>
        <begin position="1"/>
        <end position="27"/>
    </location>
</feature>
<name>A0A9X2L8M2_9PROT</name>
<evidence type="ECO:0000313" key="2">
    <source>
        <dbReference type="EMBL" id="MCQ8185120.1"/>
    </source>
</evidence>
<comment type="caution">
    <text evidence="2">The sequence shown here is derived from an EMBL/GenBank/DDBJ whole genome shotgun (WGS) entry which is preliminary data.</text>
</comment>
<evidence type="ECO:0000256" key="1">
    <source>
        <dbReference type="SAM" id="SignalP"/>
    </source>
</evidence>
<keyword evidence="3" id="KW-1185">Reference proteome</keyword>
<dbReference type="InterPro" id="IPR011990">
    <property type="entry name" value="TPR-like_helical_dom_sf"/>
</dbReference>
<accession>A0A9X2L8M2</accession>
<reference evidence="2" key="1">
    <citation type="submission" date="2022-07" db="EMBL/GenBank/DDBJ databases">
        <title>Parvularcula maris sp. nov., an algicidal bacterium isolated from seawater.</title>
        <authorList>
            <person name="Li F."/>
        </authorList>
    </citation>
    <scope>NUCLEOTIDE SEQUENCE</scope>
    <source>
        <strain evidence="2">BGMRC 0090</strain>
    </source>
</reference>
<keyword evidence="1" id="KW-0732">Signal</keyword>
<dbReference type="Pfam" id="PF08238">
    <property type="entry name" value="Sel1"/>
    <property type="match status" value="4"/>
</dbReference>
<feature type="chain" id="PRO_5040785967" description="Sel1 repeat family protein" evidence="1">
    <location>
        <begin position="28"/>
        <end position="448"/>
    </location>
</feature>
<dbReference type="AlphaFoldDB" id="A0A9X2L8M2"/>
<sequence length="448" mass="49207">MMAWRRIRGVALAGLMAGTALSAQAFADYENALETYIAAKGQQDVQSRVIGAIDLWQKSALAGDVRSARILGDLYSHQNLVPGDDDMLPEETGVVLKDSVEALAWYTIAATHDFDDYQQKTPLPAEIGARIAAQRRLPLVREMMTDGQVVAAQRRVEDLLGGGSGFDLLRLGKMRAQGIGLPKSNVEALKYLYLAKGRGRGTSAAASTMVGTLETLMAQTDVAAAKTLAEEWQPPLPDTYASLTKSERDAKDQLTKLQFQEIRAALDELTKEFKGDEEVVDKALRAVGFFFDENDNNKLDKAERVAAIKRFQTSLFIDRRGGRPLSNEERAMASDVATGILDPLQTVELMRRAAERGHAPSQHIYGVMLGRGIGTKKDGVAAIEMLKRAADQDYPLAHYSAGIFYVEGIIAERPLQQSITEACFHLRMAGYLKYEPGNKAQKAYCNFD</sequence>
<organism evidence="2 3">
    <name type="scientific">Parvularcula maris</name>
    <dbReference type="NCBI Taxonomy" id="2965077"/>
    <lineage>
        <taxon>Bacteria</taxon>
        <taxon>Pseudomonadati</taxon>
        <taxon>Pseudomonadota</taxon>
        <taxon>Alphaproteobacteria</taxon>
        <taxon>Parvularculales</taxon>
        <taxon>Parvularculaceae</taxon>
        <taxon>Parvularcula</taxon>
    </lineage>
</organism>
<proteinExistence type="predicted"/>
<dbReference type="PANTHER" id="PTHR11102:SF160">
    <property type="entry name" value="ERAD-ASSOCIATED E3 UBIQUITIN-PROTEIN LIGASE COMPONENT HRD3"/>
    <property type="match status" value="1"/>
</dbReference>
<dbReference type="PANTHER" id="PTHR11102">
    <property type="entry name" value="SEL-1-LIKE PROTEIN"/>
    <property type="match status" value="1"/>
</dbReference>
<evidence type="ECO:0000313" key="3">
    <source>
        <dbReference type="Proteomes" id="UP001142610"/>
    </source>
</evidence>
<dbReference type="SUPFAM" id="SSF81901">
    <property type="entry name" value="HCP-like"/>
    <property type="match status" value="2"/>
</dbReference>